<organism evidence="2 3">
    <name type="scientific">Pseudodesulfovibrio indicus</name>
    <dbReference type="NCBI Taxonomy" id="1716143"/>
    <lineage>
        <taxon>Bacteria</taxon>
        <taxon>Pseudomonadati</taxon>
        <taxon>Thermodesulfobacteriota</taxon>
        <taxon>Desulfovibrionia</taxon>
        <taxon>Desulfovibrionales</taxon>
        <taxon>Desulfovibrionaceae</taxon>
    </lineage>
</organism>
<evidence type="ECO:0000256" key="1">
    <source>
        <dbReference type="SAM" id="Phobius"/>
    </source>
</evidence>
<name>A0AA94PY22_9BACT</name>
<dbReference type="EMBL" id="SOBK01000001">
    <property type="protein sequence ID" value="TDT92284.1"/>
    <property type="molecule type" value="Genomic_DNA"/>
</dbReference>
<protein>
    <submittedName>
        <fullName evidence="2">Uncharacterized protein</fullName>
    </submittedName>
</protein>
<gene>
    <name evidence="2" type="ORF">EDC59_101690</name>
</gene>
<comment type="caution">
    <text evidence="2">The sequence shown here is derived from an EMBL/GenBank/DDBJ whole genome shotgun (WGS) entry which is preliminary data.</text>
</comment>
<keyword evidence="1" id="KW-0472">Membrane</keyword>
<dbReference type="AlphaFoldDB" id="A0AA94PY22"/>
<dbReference type="Proteomes" id="UP000295506">
    <property type="component" value="Unassembled WGS sequence"/>
</dbReference>
<reference evidence="2 3" key="1">
    <citation type="submission" date="2019-03" db="EMBL/GenBank/DDBJ databases">
        <title>Genomic Encyclopedia of Type Strains, Phase IV (KMG-IV): sequencing the most valuable type-strain genomes for metagenomic binning, comparative biology and taxonomic classification.</title>
        <authorList>
            <person name="Goeker M."/>
        </authorList>
    </citation>
    <scope>NUCLEOTIDE SEQUENCE [LARGE SCALE GENOMIC DNA]</scope>
    <source>
        <strain evidence="2 3">DSM 101483</strain>
    </source>
</reference>
<accession>A0AA94PY22</accession>
<keyword evidence="1" id="KW-0812">Transmembrane</keyword>
<evidence type="ECO:0000313" key="2">
    <source>
        <dbReference type="EMBL" id="TDT92284.1"/>
    </source>
</evidence>
<feature type="transmembrane region" description="Helical" evidence="1">
    <location>
        <begin position="6"/>
        <end position="28"/>
    </location>
</feature>
<evidence type="ECO:0000313" key="3">
    <source>
        <dbReference type="Proteomes" id="UP000295506"/>
    </source>
</evidence>
<proteinExistence type="predicted"/>
<keyword evidence="1" id="KW-1133">Transmembrane helix</keyword>
<sequence>MVWPFSVWGVFNSQGGIVVKLLLVRYMIKFYTYEFFWAGGENLA</sequence>